<keyword evidence="2" id="KW-1003">Cell membrane</keyword>
<keyword evidence="3 6" id="KW-0812">Transmembrane</keyword>
<dbReference type="Pfam" id="PF12696">
    <property type="entry name" value="TraG-D_C"/>
    <property type="match status" value="1"/>
</dbReference>
<evidence type="ECO:0000256" key="6">
    <source>
        <dbReference type="SAM" id="Phobius"/>
    </source>
</evidence>
<dbReference type="PANTHER" id="PTHR37937:SF1">
    <property type="entry name" value="CONJUGATIVE TRANSFER: DNA TRANSPORT"/>
    <property type="match status" value="1"/>
</dbReference>
<evidence type="ECO:0000256" key="4">
    <source>
        <dbReference type="ARBA" id="ARBA00022989"/>
    </source>
</evidence>
<evidence type="ECO:0000313" key="8">
    <source>
        <dbReference type="EMBL" id="MBH5141124.1"/>
    </source>
</evidence>
<evidence type="ECO:0000313" key="9">
    <source>
        <dbReference type="Proteomes" id="UP000627573"/>
    </source>
</evidence>
<comment type="subcellular location">
    <subcellularLocation>
        <location evidence="1">Cell membrane</location>
        <topology evidence="1">Multi-pass membrane protein</topology>
    </subcellularLocation>
</comment>
<sequence>MSTRAVKDPSASDGLLPAVLIAGLVAVVGGSVWAGIHLGTDQAAPGNPIAIVKGLIRGELMWETGSTLVVALVLAAVIGLVVATAVLVRRVQGEKTRIDAKAKVMGSGRDIKGITEKECRSIAYKSLGMKEELKDRTKAVGVQIGKHLLSGRMLRGSYQDLHCDIWGPRTGKSSSRVIPAILSALGAVLTTSNKRDVVDATRAWRSVRLIDRETGDKVKARSVDWGTYSDPAKPVAKGKVHVNTLVPRKVWVFDPQGVAGEEPTWWWNPLSWVTDEVKAADLAEHFAAGDDGVEAKKDPFFDPEGQDLVAGLLLAAAVDNRPITDVYLWATQETNDEPVAILKEAAGGKYAMQASGLAAQYNQTEKQRSGVFTTAKKMIRSLKLSAVHPWVRPMGPGDNRPHFDPRAFVANDETMYSLSREGNGSAGPLVTALTVAIIDAAEQLATSSPKGRLPKPLIAALDEVANVVRWTKLPGLYSHYGSRGILIMAILQSWSQGEDVWGAKGMSKLWSASNVRVYGGGVAVDDGNFLKDMSTAIGEHWEITGSVSNSGNGRSVSKHRSKERTLTEAELEALPRGRAVVRSSGNSPTLVKTVPWWEGPNKDAVVASIKVHDPEPEKTLAKAVTKVGAVDAVELVA</sequence>
<dbReference type="Gene3D" id="3.40.50.300">
    <property type="entry name" value="P-loop containing nucleotide triphosphate hydrolases"/>
    <property type="match status" value="1"/>
</dbReference>
<feature type="transmembrane region" description="Helical" evidence="6">
    <location>
        <begin position="14"/>
        <end position="36"/>
    </location>
</feature>
<dbReference type="Proteomes" id="UP000627573">
    <property type="component" value="Unassembled WGS sequence"/>
</dbReference>
<dbReference type="InterPro" id="IPR027417">
    <property type="entry name" value="P-loop_NTPase"/>
</dbReference>
<evidence type="ECO:0000256" key="3">
    <source>
        <dbReference type="ARBA" id="ARBA00022692"/>
    </source>
</evidence>
<dbReference type="RefSeq" id="WP_197940390.1">
    <property type="nucleotide sequence ID" value="NZ_JAECSB010000010.1"/>
</dbReference>
<evidence type="ECO:0000256" key="5">
    <source>
        <dbReference type="ARBA" id="ARBA00023136"/>
    </source>
</evidence>
<evidence type="ECO:0000256" key="2">
    <source>
        <dbReference type="ARBA" id="ARBA00022475"/>
    </source>
</evidence>
<dbReference type="AlphaFoldDB" id="A0A8I0ZKC5"/>
<protein>
    <submittedName>
        <fullName evidence="8">TraM recognition domain-containing protein</fullName>
    </submittedName>
</protein>
<comment type="caution">
    <text evidence="8">The sequence shown here is derived from an EMBL/GenBank/DDBJ whole genome shotgun (WGS) entry which is preliminary data.</text>
</comment>
<dbReference type="CDD" id="cd01127">
    <property type="entry name" value="TrwB_TraG_TraD_VirD4"/>
    <property type="match status" value="1"/>
</dbReference>
<dbReference type="GO" id="GO:0005886">
    <property type="term" value="C:plasma membrane"/>
    <property type="evidence" value="ECO:0007669"/>
    <property type="project" value="UniProtKB-SubCell"/>
</dbReference>
<keyword evidence="5 6" id="KW-0472">Membrane</keyword>
<keyword evidence="4 6" id="KW-1133">Transmembrane helix</keyword>
<accession>A0A8I0ZKC5</accession>
<gene>
    <name evidence="8" type="ORF">I3517_00640</name>
</gene>
<name>A0A8I0ZKC5_RHOER</name>
<feature type="transmembrane region" description="Helical" evidence="6">
    <location>
        <begin position="68"/>
        <end position="88"/>
    </location>
</feature>
<keyword evidence="9" id="KW-1185">Reference proteome</keyword>
<feature type="domain" description="TraD/TraG TraM recognition site" evidence="7">
    <location>
        <begin position="456"/>
        <end position="576"/>
    </location>
</feature>
<proteinExistence type="predicted"/>
<dbReference type="PANTHER" id="PTHR37937">
    <property type="entry name" value="CONJUGATIVE TRANSFER: DNA TRANSPORT"/>
    <property type="match status" value="1"/>
</dbReference>
<reference evidence="8 9" key="1">
    <citation type="submission" date="2020-12" db="EMBL/GenBank/DDBJ databases">
        <title>Draft genome sequence of furan degrading bacterial strain FUR100.</title>
        <authorList>
            <person name="Woiski C."/>
        </authorList>
    </citation>
    <scope>NUCLEOTIDE SEQUENCE [LARGE SCALE GENOMIC DNA]</scope>
    <source>
        <strain evidence="8 9">FUR100</strain>
    </source>
</reference>
<dbReference type="InterPro" id="IPR051539">
    <property type="entry name" value="T4SS-coupling_protein"/>
</dbReference>
<evidence type="ECO:0000256" key="1">
    <source>
        <dbReference type="ARBA" id="ARBA00004651"/>
    </source>
</evidence>
<dbReference type="EMBL" id="JAECSB010000010">
    <property type="protein sequence ID" value="MBH5141124.1"/>
    <property type="molecule type" value="Genomic_DNA"/>
</dbReference>
<dbReference type="InterPro" id="IPR032689">
    <property type="entry name" value="TraG-D_C"/>
</dbReference>
<evidence type="ECO:0000259" key="7">
    <source>
        <dbReference type="Pfam" id="PF12696"/>
    </source>
</evidence>
<organism evidence="8 9">
    <name type="scientific">Rhodococcus erythropolis</name>
    <name type="common">Arthrobacter picolinophilus</name>
    <dbReference type="NCBI Taxonomy" id="1833"/>
    <lineage>
        <taxon>Bacteria</taxon>
        <taxon>Bacillati</taxon>
        <taxon>Actinomycetota</taxon>
        <taxon>Actinomycetes</taxon>
        <taxon>Mycobacteriales</taxon>
        <taxon>Nocardiaceae</taxon>
        <taxon>Rhodococcus</taxon>
        <taxon>Rhodococcus erythropolis group</taxon>
    </lineage>
</organism>
<dbReference type="SUPFAM" id="SSF52540">
    <property type="entry name" value="P-loop containing nucleoside triphosphate hydrolases"/>
    <property type="match status" value="1"/>
</dbReference>